<sequence>MPVDRSKLIALLTGVIAILLGVAYLLLVQLLDYRPLLPAPEALIHYSSFF</sequence>
<dbReference type="EMBL" id="CP001344">
    <property type="protein sequence ID" value="ACL46129.1"/>
    <property type="molecule type" value="Genomic_DNA"/>
</dbReference>
<proteinExistence type="predicted"/>
<gene>
    <name evidence="2" type="ordered locus">Cyan7425_3810</name>
</gene>
<evidence type="ECO:0008006" key="3">
    <source>
        <dbReference type="Google" id="ProtNLM"/>
    </source>
</evidence>
<accession>B8HTP8</accession>
<dbReference type="AlphaFoldDB" id="B8HTP8"/>
<dbReference type="HOGENOM" id="CLU_191193_1_0_3"/>
<feature type="transmembrane region" description="Helical" evidence="1">
    <location>
        <begin position="9"/>
        <end position="31"/>
    </location>
</feature>
<dbReference type="STRING" id="395961.Cyan7425_3810"/>
<evidence type="ECO:0000313" key="2">
    <source>
        <dbReference type="EMBL" id="ACL46129.1"/>
    </source>
</evidence>
<protein>
    <recommendedName>
        <fullName evidence="3">Glucose-inhibited division protein A</fullName>
    </recommendedName>
</protein>
<keyword evidence="1" id="KW-1133">Transmembrane helix</keyword>
<dbReference type="KEGG" id="cyn:Cyan7425_3810"/>
<keyword evidence="1" id="KW-0812">Transmembrane</keyword>
<reference evidence="2" key="1">
    <citation type="submission" date="2009-01" db="EMBL/GenBank/DDBJ databases">
        <title>Complete sequence of chromosome Cyanothece sp. PCC 7425.</title>
        <authorList>
            <consortium name="US DOE Joint Genome Institute"/>
            <person name="Lucas S."/>
            <person name="Copeland A."/>
            <person name="Lapidus A."/>
            <person name="Glavina del Rio T."/>
            <person name="Dalin E."/>
            <person name="Tice H."/>
            <person name="Bruce D."/>
            <person name="Goodwin L."/>
            <person name="Pitluck S."/>
            <person name="Sims D."/>
            <person name="Meineke L."/>
            <person name="Brettin T."/>
            <person name="Detter J.C."/>
            <person name="Han C."/>
            <person name="Larimer F."/>
            <person name="Land M."/>
            <person name="Hauser L."/>
            <person name="Kyrpides N."/>
            <person name="Ovchinnikova G."/>
            <person name="Liberton M."/>
            <person name="Stoeckel J."/>
            <person name="Banerjee A."/>
            <person name="Singh A."/>
            <person name="Page L."/>
            <person name="Sato H."/>
            <person name="Zhao L."/>
            <person name="Sherman L."/>
            <person name="Pakrasi H."/>
            <person name="Richardson P."/>
        </authorList>
    </citation>
    <scope>NUCLEOTIDE SEQUENCE</scope>
    <source>
        <strain evidence="2">PCC 7425</strain>
    </source>
</reference>
<evidence type="ECO:0000256" key="1">
    <source>
        <dbReference type="SAM" id="Phobius"/>
    </source>
</evidence>
<name>B8HTP8_CYAP4</name>
<organism evidence="2">
    <name type="scientific">Cyanothece sp. (strain PCC 7425 / ATCC 29141)</name>
    <dbReference type="NCBI Taxonomy" id="395961"/>
    <lineage>
        <taxon>Bacteria</taxon>
        <taxon>Bacillati</taxon>
        <taxon>Cyanobacteriota</taxon>
        <taxon>Cyanophyceae</taxon>
        <taxon>Gomontiellales</taxon>
        <taxon>Cyanothecaceae</taxon>
        <taxon>Cyanothece</taxon>
    </lineage>
</organism>
<keyword evidence="1" id="KW-0472">Membrane</keyword>